<protein>
    <submittedName>
        <fullName evidence="5">CBS domain-containing protein</fullName>
    </submittedName>
</protein>
<dbReference type="PANTHER" id="PTHR43080:SF2">
    <property type="entry name" value="CBS DOMAIN-CONTAINING PROTEIN"/>
    <property type="match status" value="1"/>
</dbReference>
<proteinExistence type="predicted"/>
<dbReference type="AlphaFoldDB" id="A0A0F2LRG2"/>
<evidence type="ECO:0000313" key="4">
    <source>
        <dbReference type="EMBL" id="KJR79065.1"/>
    </source>
</evidence>
<dbReference type="CDD" id="cd09836">
    <property type="entry name" value="CBS_pair_arch"/>
    <property type="match status" value="1"/>
</dbReference>
<dbReference type="SUPFAM" id="SSF54631">
    <property type="entry name" value="CBS-domain pair"/>
    <property type="match status" value="1"/>
</dbReference>
<name>A0A0F2LRG2_9CREN</name>
<evidence type="ECO:0000256" key="1">
    <source>
        <dbReference type="ARBA" id="ARBA00023122"/>
    </source>
</evidence>
<feature type="domain" description="CBS" evidence="3">
    <location>
        <begin position="9"/>
        <end position="66"/>
    </location>
</feature>
<accession>A0A0F2LRG2</accession>
<dbReference type="EMBL" id="JZWS02000002">
    <property type="protein sequence ID" value="MCL7343704.1"/>
    <property type="molecule type" value="Genomic_DNA"/>
</dbReference>
<keyword evidence="1 2" id="KW-0129">CBS domain</keyword>
<dbReference type="SMART" id="SM00116">
    <property type="entry name" value="CBS"/>
    <property type="match status" value="2"/>
</dbReference>
<dbReference type="InterPro" id="IPR051257">
    <property type="entry name" value="Diverse_CBS-Domain"/>
</dbReference>
<dbReference type="Pfam" id="PF00571">
    <property type="entry name" value="CBS"/>
    <property type="match status" value="2"/>
</dbReference>
<dbReference type="PANTHER" id="PTHR43080">
    <property type="entry name" value="CBS DOMAIN-CONTAINING PROTEIN CBSX3, MITOCHONDRIAL"/>
    <property type="match status" value="1"/>
</dbReference>
<evidence type="ECO:0000256" key="2">
    <source>
        <dbReference type="PROSITE-ProRule" id="PRU00703"/>
    </source>
</evidence>
<dbReference type="PATRIC" id="fig|1326980.8.peg.1074"/>
<comment type="caution">
    <text evidence="4">The sequence shown here is derived from an EMBL/GenBank/DDBJ whole genome shotgun (WGS) entry which is preliminary data.</text>
</comment>
<feature type="domain" description="CBS" evidence="3">
    <location>
        <begin position="72"/>
        <end position="129"/>
    </location>
</feature>
<organism evidence="4">
    <name type="scientific">Candidatus Aramenus sulfurataquae</name>
    <dbReference type="NCBI Taxonomy" id="1326980"/>
    <lineage>
        <taxon>Archaea</taxon>
        <taxon>Thermoproteota</taxon>
        <taxon>Thermoprotei</taxon>
        <taxon>Sulfolobales</taxon>
        <taxon>Sulfolobaceae</taxon>
        <taxon>Candidatus Aramenus</taxon>
    </lineage>
</organism>
<dbReference type="InterPro" id="IPR000644">
    <property type="entry name" value="CBS_dom"/>
</dbReference>
<evidence type="ECO:0000313" key="5">
    <source>
        <dbReference type="EMBL" id="MCL7343704.1"/>
    </source>
</evidence>
<sequence>MAVTVSRVSTKRVHVIKADDNVLTAAQEMKKHNLGSLLVIDANDTVVGIITERDIVRAFADGKCDAKVSEYMTKDVKGVTDDTPVADALNIMLENGFRHLPIIDKKTGKLSGVVSIRDLVKGVLDPHFLQFGKEWTEVKGTGVICPVCGLEIDEYGYCGCGTGSG</sequence>
<gene>
    <name evidence="5" type="ORF">TQ35_003925</name>
    <name evidence="4" type="ORF">TQ35_03975</name>
</gene>
<dbReference type="EMBL" id="JZWS01000025">
    <property type="protein sequence ID" value="KJR79065.1"/>
    <property type="molecule type" value="Genomic_DNA"/>
</dbReference>
<reference evidence="4" key="1">
    <citation type="submission" date="2015-03" db="EMBL/GenBank/DDBJ databases">
        <title>Metagenome Sequencing of an Archaeal-Dominated Microbial Community from a Hot Spring at the Los Azufres Geothermal Field, Mexico.</title>
        <authorList>
            <person name="Servin-Garciduenas L.E."/>
            <person name="Martinez-Romero E."/>
        </authorList>
    </citation>
    <scope>NUCLEOTIDE SEQUENCE [LARGE SCALE GENOMIC DNA]</scope>
    <source>
        <strain evidence="4">AZ1-454</strain>
    </source>
</reference>
<dbReference type="InterPro" id="IPR046342">
    <property type="entry name" value="CBS_dom_sf"/>
</dbReference>
<evidence type="ECO:0000259" key="3">
    <source>
        <dbReference type="PROSITE" id="PS51371"/>
    </source>
</evidence>
<dbReference type="Gene3D" id="3.10.580.10">
    <property type="entry name" value="CBS-domain"/>
    <property type="match status" value="1"/>
</dbReference>
<reference evidence="5" key="2">
    <citation type="submission" date="2022-05" db="EMBL/GenBank/DDBJ databases">
        <title>Metagenome Sequencing of an Archaeal-Dominated Microbial Community from a Hot Spring at the Los Azufres Geothermal Field, Mexico.</title>
        <authorList>
            <person name="Marin-Paredes R."/>
            <person name="Martinez-Romero E."/>
            <person name="Servin-Garciduenas L.E."/>
        </authorList>
    </citation>
    <scope>NUCLEOTIDE SEQUENCE</scope>
    <source>
        <strain evidence="5">AZ1-454</strain>
    </source>
</reference>
<dbReference type="PROSITE" id="PS51371">
    <property type="entry name" value="CBS"/>
    <property type="match status" value="2"/>
</dbReference>